<gene>
    <name evidence="3" type="ORF">SAMN04488010_3725</name>
</gene>
<dbReference type="EMBL" id="FOYX01000005">
    <property type="protein sequence ID" value="SFR91210.1"/>
    <property type="molecule type" value="Genomic_DNA"/>
</dbReference>
<accession>A0A1I6KK11</accession>
<dbReference type="InterPro" id="IPR025646">
    <property type="entry name" value="DUF4350"/>
</dbReference>
<dbReference type="Pfam" id="PF14258">
    <property type="entry name" value="DUF4350"/>
    <property type="match status" value="1"/>
</dbReference>
<protein>
    <recommendedName>
        <fullName evidence="2">DUF4350 domain-containing protein</fullName>
    </recommendedName>
</protein>
<keyword evidence="4" id="KW-1185">Reference proteome</keyword>
<dbReference type="Proteomes" id="UP000199462">
    <property type="component" value="Unassembled WGS sequence"/>
</dbReference>
<keyword evidence="1" id="KW-1133">Transmembrane helix</keyword>
<name>A0A1I6KK11_9FLAO</name>
<reference evidence="4" key="1">
    <citation type="submission" date="2016-10" db="EMBL/GenBank/DDBJ databases">
        <authorList>
            <person name="Varghese N."/>
            <person name="Submissions S."/>
        </authorList>
    </citation>
    <scope>NUCLEOTIDE SEQUENCE [LARGE SCALE GENOMIC DNA]</scope>
    <source>
        <strain evidence="4">DSM 19891</strain>
    </source>
</reference>
<sequence>MGKRSKIILGLLVTVLIGIIVTEIVRPRPINWRPSYTSISKIPFGCFVLFNELPSIFPNSDIEKVEKSVYDLLIENDSTITSNYIMINDFIYLDEQETNQILKYVENGNQVFIASSNFTGKLADTLNIQITQQYDIQEDSVKTSFSNQNFKQEHFYFTRGVDPAYFTSVDTVNTEILGHIQFKTSAFLENETEKIKTRANFIKTSFGKGSFIINTLPIAYSNYYLLGENSNYSVQSFSYLEDHLLYWDDYKKSGRKVITSPMRFVLNQPALKWSYYLLIVGLLLFVVFKAKREQRIIPIIKPLENSSVEFAKTVGSLYHQHRDYKNLNDKKTTYFLTYIRNRYYVDTTVLDEKLITQLTAKAGKPTEETKAIIELILSLKNKPIHTEQDALNLAQKINTFKQSYGR</sequence>
<proteinExistence type="predicted"/>
<dbReference type="AlphaFoldDB" id="A0A1I6KK11"/>
<evidence type="ECO:0000259" key="2">
    <source>
        <dbReference type="Pfam" id="PF14258"/>
    </source>
</evidence>
<keyword evidence="1" id="KW-0812">Transmembrane</keyword>
<keyword evidence="1" id="KW-0472">Membrane</keyword>
<evidence type="ECO:0000313" key="3">
    <source>
        <dbReference type="EMBL" id="SFR91210.1"/>
    </source>
</evidence>
<dbReference type="STRING" id="440514.SAMN04488010_3725"/>
<organism evidence="3 4">
    <name type="scientific">Maribacter stanieri</name>
    <dbReference type="NCBI Taxonomy" id="440514"/>
    <lineage>
        <taxon>Bacteria</taxon>
        <taxon>Pseudomonadati</taxon>
        <taxon>Bacteroidota</taxon>
        <taxon>Flavobacteriia</taxon>
        <taxon>Flavobacteriales</taxon>
        <taxon>Flavobacteriaceae</taxon>
        <taxon>Maribacter</taxon>
    </lineage>
</organism>
<evidence type="ECO:0000313" key="4">
    <source>
        <dbReference type="Proteomes" id="UP000199462"/>
    </source>
</evidence>
<feature type="domain" description="DUF4350" evidence="2">
    <location>
        <begin position="61"/>
        <end position="227"/>
    </location>
</feature>
<feature type="transmembrane region" description="Helical" evidence="1">
    <location>
        <begin position="273"/>
        <end position="290"/>
    </location>
</feature>
<dbReference type="RefSeq" id="WP_143099101.1">
    <property type="nucleotide sequence ID" value="NZ_FOYX01000005.1"/>
</dbReference>
<evidence type="ECO:0000256" key="1">
    <source>
        <dbReference type="SAM" id="Phobius"/>
    </source>
</evidence>